<dbReference type="Pfam" id="PF00392">
    <property type="entry name" value="GntR"/>
    <property type="match status" value="1"/>
</dbReference>
<gene>
    <name evidence="5" type="ORF">SAMN04489858_12214</name>
</gene>
<dbReference type="AlphaFoldDB" id="A0A1I0J8H6"/>
<organism evidence="5 6">
    <name type="scientific">Paracoccus homiensis</name>
    <dbReference type="NCBI Taxonomy" id="364199"/>
    <lineage>
        <taxon>Bacteria</taxon>
        <taxon>Pseudomonadati</taxon>
        <taxon>Pseudomonadota</taxon>
        <taxon>Alphaproteobacteria</taxon>
        <taxon>Rhodobacterales</taxon>
        <taxon>Paracoccaceae</taxon>
        <taxon>Paracoccus</taxon>
    </lineage>
</organism>
<evidence type="ECO:0000313" key="5">
    <source>
        <dbReference type="EMBL" id="SEU05498.1"/>
    </source>
</evidence>
<keyword evidence="6" id="KW-1185">Reference proteome</keyword>
<dbReference type="SUPFAM" id="SSF46785">
    <property type="entry name" value="Winged helix' DNA-binding domain"/>
    <property type="match status" value="1"/>
</dbReference>
<dbReference type="RefSeq" id="WP_090737878.1">
    <property type="nucleotide sequence ID" value="NZ_FOHO01000022.1"/>
</dbReference>
<evidence type="ECO:0000259" key="4">
    <source>
        <dbReference type="PROSITE" id="PS50949"/>
    </source>
</evidence>
<dbReference type="OrthoDB" id="9028214at2"/>
<feature type="domain" description="HTH gntR-type" evidence="4">
    <location>
        <begin position="17"/>
        <end position="85"/>
    </location>
</feature>
<dbReference type="InterPro" id="IPR000524">
    <property type="entry name" value="Tscrpt_reg_HTH_GntR"/>
</dbReference>
<reference evidence="5 6" key="1">
    <citation type="submission" date="2016-10" db="EMBL/GenBank/DDBJ databases">
        <authorList>
            <person name="de Groot N.N."/>
        </authorList>
    </citation>
    <scope>NUCLEOTIDE SEQUENCE [LARGE SCALE GENOMIC DNA]</scope>
    <source>
        <strain evidence="5 6">DSM 17862</strain>
    </source>
</reference>
<dbReference type="InterPro" id="IPR036388">
    <property type="entry name" value="WH-like_DNA-bd_sf"/>
</dbReference>
<dbReference type="InterPro" id="IPR036390">
    <property type="entry name" value="WH_DNA-bd_sf"/>
</dbReference>
<dbReference type="EMBL" id="FOHO01000022">
    <property type="protein sequence ID" value="SEU05498.1"/>
    <property type="molecule type" value="Genomic_DNA"/>
</dbReference>
<evidence type="ECO:0000256" key="1">
    <source>
        <dbReference type="ARBA" id="ARBA00023015"/>
    </source>
</evidence>
<dbReference type="GO" id="GO:0003677">
    <property type="term" value="F:DNA binding"/>
    <property type="evidence" value="ECO:0007669"/>
    <property type="project" value="UniProtKB-KW"/>
</dbReference>
<dbReference type="Pfam" id="PF07729">
    <property type="entry name" value="FCD"/>
    <property type="match status" value="1"/>
</dbReference>
<keyword evidence="2 5" id="KW-0238">DNA-binding</keyword>
<dbReference type="Proteomes" id="UP000199180">
    <property type="component" value="Unassembled WGS sequence"/>
</dbReference>
<keyword evidence="3" id="KW-0804">Transcription</keyword>
<dbReference type="SMART" id="SM00895">
    <property type="entry name" value="FCD"/>
    <property type="match status" value="1"/>
</dbReference>
<dbReference type="CDD" id="cd07377">
    <property type="entry name" value="WHTH_GntR"/>
    <property type="match status" value="1"/>
</dbReference>
<evidence type="ECO:0000313" key="6">
    <source>
        <dbReference type="Proteomes" id="UP000199180"/>
    </source>
</evidence>
<proteinExistence type="predicted"/>
<dbReference type="InterPro" id="IPR008920">
    <property type="entry name" value="TF_FadR/GntR_C"/>
</dbReference>
<evidence type="ECO:0000256" key="2">
    <source>
        <dbReference type="ARBA" id="ARBA00023125"/>
    </source>
</evidence>
<dbReference type="PANTHER" id="PTHR43537:SF44">
    <property type="entry name" value="GNTR FAMILY REGULATORY PROTEIN"/>
    <property type="match status" value="1"/>
</dbReference>
<dbReference type="PANTHER" id="PTHR43537">
    <property type="entry name" value="TRANSCRIPTIONAL REGULATOR, GNTR FAMILY"/>
    <property type="match status" value="1"/>
</dbReference>
<keyword evidence="1" id="KW-0805">Transcription regulation</keyword>
<dbReference type="Gene3D" id="1.20.120.530">
    <property type="entry name" value="GntR ligand-binding domain-like"/>
    <property type="match status" value="1"/>
</dbReference>
<dbReference type="GO" id="GO:0003700">
    <property type="term" value="F:DNA-binding transcription factor activity"/>
    <property type="evidence" value="ECO:0007669"/>
    <property type="project" value="InterPro"/>
</dbReference>
<sequence>MNEILYYNLKDAPTLAPSLVTQLCREMGRRIVGGYYDEGALIEDEGTLSSRFSVSKSVVREAVKLLVGKGLLEVRRGIGTKVRSRSHWALLDDDVLAWHLAAEPKPATLRQLMDMRRIIEPKAAALAARCGTDEQLAAIKAAQDKMDQEQRSSEHFAVADALFHQAILRATNNEFLLALEGVIFSALLGSIRLTNADPEQNRKSLPFHRDLLAAILARDASAAEQAMERHLIDTSERLSALVPGFGGAAK</sequence>
<dbReference type="SMART" id="SM00345">
    <property type="entry name" value="HTH_GNTR"/>
    <property type="match status" value="1"/>
</dbReference>
<dbReference type="InterPro" id="IPR011711">
    <property type="entry name" value="GntR_C"/>
</dbReference>
<accession>A0A1I0J8H6</accession>
<dbReference type="STRING" id="364199.SAMN04489858_12214"/>
<name>A0A1I0J8H6_9RHOB</name>
<dbReference type="SUPFAM" id="SSF48008">
    <property type="entry name" value="GntR ligand-binding domain-like"/>
    <property type="match status" value="1"/>
</dbReference>
<dbReference type="PROSITE" id="PS50949">
    <property type="entry name" value="HTH_GNTR"/>
    <property type="match status" value="1"/>
</dbReference>
<evidence type="ECO:0000256" key="3">
    <source>
        <dbReference type="ARBA" id="ARBA00023163"/>
    </source>
</evidence>
<dbReference type="Gene3D" id="1.10.10.10">
    <property type="entry name" value="Winged helix-like DNA-binding domain superfamily/Winged helix DNA-binding domain"/>
    <property type="match status" value="1"/>
</dbReference>
<protein>
    <submittedName>
        <fullName evidence="5">DNA-binding transcriptional regulator, FadR family</fullName>
    </submittedName>
</protein>